<accession>A0ABV9DAJ2</accession>
<dbReference type="RefSeq" id="WP_164471361.1">
    <property type="nucleotide sequence ID" value="NZ_CP033325.1"/>
</dbReference>
<dbReference type="EMBL" id="JBHSGF010000005">
    <property type="protein sequence ID" value="MFC4555288.1"/>
    <property type="molecule type" value="Genomic_DNA"/>
</dbReference>
<feature type="domain" description="SWIM-type" evidence="2">
    <location>
        <begin position="101"/>
        <end position="136"/>
    </location>
</feature>
<dbReference type="PANTHER" id="PTHR38133">
    <property type="entry name" value="SLR1429 PROTEIN"/>
    <property type="match status" value="1"/>
</dbReference>
<sequence length="195" mass="20414">MRRPPAARRVLEVATASALDEDVLKEARRLARRGAVGALALEGGAFAVVTTPDGAQHAGWSAPTPTAWEAVEAGLLADAAAVRALLGPGPLEHAGGALEDVLADLVPEPSGWEPRCTCEEWLLPCPHALAVVLALADAVTRDGWTLLQLHGKDRDWVVAAEAARRARTLLAEVDGAQPSTISGVTSTCVRRELAM</sequence>
<dbReference type="PANTHER" id="PTHR38133:SF1">
    <property type="entry name" value="SLR1429 PROTEIN"/>
    <property type="match status" value="1"/>
</dbReference>
<dbReference type="InterPro" id="IPR007527">
    <property type="entry name" value="Znf_SWIM"/>
</dbReference>
<comment type="caution">
    <text evidence="3">The sequence shown here is derived from an EMBL/GenBank/DDBJ whole genome shotgun (WGS) entry which is preliminary data.</text>
</comment>
<organism evidence="3 4">
    <name type="scientific">Georgenia faecalis</name>
    <dbReference type="NCBI Taxonomy" id="2483799"/>
    <lineage>
        <taxon>Bacteria</taxon>
        <taxon>Bacillati</taxon>
        <taxon>Actinomycetota</taxon>
        <taxon>Actinomycetes</taxon>
        <taxon>Micrococcales</taxon>
        <taxon>Bogoriellaceae</taxon>
        <taxon>Georgenia</taxon>
    </lineage>
</organism>
<evidence type="ECO:0000313" key="4">
    <source>
        <dbReference type="Proteomes" id="UP001595955"/>
    </source>
</evidence>
<dbReference type="Proteomes" id="UP001595955">
    <property type="component" value="Unassembled WGS sequence"/>
</dbReference>
<dbReference type="PROSITE" id="PS50966">
    <property type="entry name" value="ZF_SWIM"/>
    <property type="match status" value="1"/>
</dbReference>
<evidence type="ECO:0000259" key="2">
    <source>
        <dbReference type="PROSITE" id="PS50966"/>
    </source>
</evidence>
<keyword evidence="1" id="KW-0862">Zinc</keyword>
<evidence type="ECO:0000313" key="3">
    <source>
        <dbReference type="EMBL" id="MFC4555288.1"/>
    </source>
</evidence>
<evidence type="ECO:0000256" key="1">
    <source>
        <dbReference type="PROSITE-ProRule" id="PRU00325"/>
    </source>
</evidence>
<proteinExistence type="predicted"/>
<keyword evidence="4" id="KW-1185">Reference proteome</keyword>
<protein>
    <submittedName>
        <fullName evidence="3">SWIM zinc finger family protein</fullName>
    </submittedName>
</protein>
<dbReference type="Pfam" id="PF04434">
    <property type="entry name" value="SWIM"/>
    <property type="match status" value="1"/>
</dbReference>
<gene>
    <name evidence="3" type="ORF">ACFO3F_08510</name>
</gene>
<keyword evidence="1" id="KW-0479">Metal-binding</keyword>
<name>A0ABV9DAJ2_9MICO</name>
<keyword evidence="1" id="KW-0863">Zinc-finger</keyword>
<reference evidence="4" key="1">
    <citation type="journal article" date="2019" name="Int. J. Syst. Evol. Microbiol.">
        <title>The Global Catalogue of Microorganisms (GCM) 10K type strain sequencing project: providing services to taxonomists for standard genome sequencing and annotation.</title>
        <authorList>
            <consortium name="The Broad Institute Genomics Platform"/>
            <consortium name="The Broad Institute Genome Sequencing Center for Infectious Disease"/>
            <person name="Wu L."/>
            <person name="Ma J."/>
        </authorList>
    </citation>
    <scope>NUCLEOTIDE SEQUENCE [LARGE SCALE GENOMIC DNA]</scope>
    <source>
        <strain evidence="4">JCM 3369</strain>
    </source>
</reference>